<dbReference type="Proteomes" id="UP000244867">
    <property type="component" value="Unassembled WGS sequence"/>
</dbReference>
<organism evidence="5 6">
    <name type="scientific">Nocardioides currus</name>
    <dbReference type="NCBI Taxonomy" id="2133958"/>
    <lineage>
        <taxon>Bacteria</taxon>
        <taxon>Bacillati</taxon>
        <taxon>Actinomycetota</taxon>
        <taxon>Actinomycetes</taxon>
        <taxon>Propionibacteriales</taxon>
        <taxon>Nocardioidaceae</taxon>
        <taxon>Nocardioides</taxon>
    </lineage>
</organism>
<accession>A0A2R7Z128</accession>
<dbReference type="Gene3D" id="1.10.10.60">
    <property type="entry name" value="Homeodomain-like"/>
    <property type="match status" value="2"/>
</dbReference>
<proteinExistence type="predicted"/>
<gene>
    <name evidence="5" type="ORF">C7S10_00790</name>
</gene>
<keyword evidence="1" id="KW-0805">Transcription regulation</keyword>
<dbReference type="AlphaFoldDB" id="A0A2R7Z128"/>
<dbReference type="InterPro" id="IPR009057">
    <property type="entry name" value="Homeodomain-like_sf"/>
</dbReference>
<protein>
    <submittedName>
        <fullName evidence="5">AraC family transcriptional regulator</fullName>
    </submittedName>
</protein>
<evidence type="ECO:0000256" key="3">
    <source>
        <dbReference type="ARBA" id="ARBA00023163"/>
    </source>
</evidence>
<evidence type="ECO:0000256" key="1">
    <source>
        <dbReference type="ARBA" id="ARBA00023015"/>
    </source>
</evidence>
<sequence length="315" mass="34894">MSTAADRFTAFVELIAPDVDAMPTTAAQMAGLAGLSPSQFERVARAVVGESPARFRGRILMERASYLMLTTDRRLLDIAVDSGFSSHEAFTRAFRREFGVLPSVWRTEPTSFRIEAPNDVHFSPPAGLRLPARHRMDSVDLVVEMVEHHVWLVGQLVDRAQRVSDSDLDHVSERSVDGIDGGTLRWALSRLVGQMEMWNAAVHDVGYDFGVEEHESPTSMRRRLDRVGPEFVDNVSLIAATGRFDETFVEAFSPTPQVLSYGAMVAHVLTFAAHHRLLALSRLRECGVTDLGFGDPKQWFAIGRDDAALDQADDG</sequence>
<keyword evidence="2" id="KW-0238">DNA-binding</keyword>
<dbReference type="SMART" id="SM00342">
    <property type="entry name" value="HTH_ARAC"/>
    <property type="match status" value="1"/>
</dbReference>
<dbReference type="OrthoDB" id="161473at2"/>
<dbReference type="InterPro" id="IPR050204">
    <property type="entry name" value="AraC_XylS_family_regulators"/>
</dbReference>
<dbReference type="SUPFAM" id="SSF46689">
    <property type="entry name" value="Homeodomain-like"/>
    <property type="match status" value="1"/>
</dbReference>
<dbReference type="InterPro" id="IPR020449">
    <property type="entry name" value="Tscrpt_reg_AraC-type_HTH"/>
</dbReference>
<comment type="caution">
    <text evidence="5">The sequence shown here is derived from an EMBL/GenBank/DDBJ whole genome shotgun (WGS) entry which is preliminary data.</text>
</comment>
<dbReference type="Pfam" id="PF12833">
    <property type="entry name" value="HTH_18"/>
    <property type="match status" value="1"/>
</dbReference>
<dbReference type="EMBL" id="PYXZ01000001">
    <property type="protein sequence ID" value="PUA82325.1"/>
    <property type="molecule type" value="Genomic_DNA"/>
</dbReference>
<feature type="domain" description="HTH araC/xylS-type" evidence="4">
    <location>
        <begin position="9"/>
        <end position="108"/>
    </location>
</feature>
<keyword evidence="6" id="KW-1185">Reference proteome</keyword>
<evidence type="ECO:0000313" key="5">
    <source>
        <dbReference type="EMBL" id="PUA82325.1"/>
    </source>
</evidence>
<dbReference type="RefSeq" id="WP_108342512.1">
    <property type="nucleotide sequence ID" value="NZ_PYXZ01000001.1"/>
</dbReference>
<reference evidence="5 6" key="1">
    <citation type="submission" date="2018-03" db="EMBL/GenBank/DDBJ databases">
        <authorList>
            <person name="Keele B.F."/>
        </authorList>
    </citation>
    <scope>NUCLEOTIDE SEQUENCE [LARGE SCALE GENOMIC DNA]</scope>
    <source>
        <strain evidence="5 6">IB-3</strain>
    </source>
</reference>
<name>A0A2R7Z128_9ACTN</name>
<dbReference type="GO" id="GO:0003700">
    <property type="term" value="F:DNA-binding transcription factor activity"/>
    <property type="evidence" value="ECO:0007669"/>
    <property type="project" value="InterPro"/>
</dbReference>
<dbReference type="PROSITE" id="PS01124">
    <property type="entry name" value="HTH_ARAC_FAMILY_2"/>
    <property type="match status" value="1"/>
</dbReference>
<dbReference type="GO" id="GO:0043565">
    <property type="term" value="F:sequence-specific DNA binding"/>
    <property type="evidence" value="ECO:0007669"/>
    <property type="project" value="InterPro"/>
</dbReference>
<keyword evidence="3" id="KW-0804">Transcription</keyword>
<dbReference type="PANTHER" id="PTHR46796">
    <property type="entry name" value="HTH-TYPE TRANSCRIPTIONAL ACTIVATOR RHAS-RELATED"/>
    <property type="match status" value="1"/>
</dbReference>
<evidence type="ECO:0000256" key="2">
    <source>
        <dbReference type="ARBA" id="ARBA00023125"/>
    </source>
</evidence>
<dbReference type="InterPro" id="IPR018060">
    <property type="entry name" value="HTH_AraC"/>
</dbReference>
<dbReference type="PRINTS" id="PR00032">
    <property type="entry name" value="HTHARAC"/>
</dbReference>
<evidence type="ECO:0000313" key="6">
    <source>
        <dbReference type="Proteomes" id="UP000244867"/>
    </source>
</evidence>
<evidence type="ECO:0000259" key="4">
    <source>
        <dbReference type="PROSITE" id="PS01124"/>
    </source>
</evidence>